<feature type="compositionally biased region" description="Acidic residues" evidence="6">
    <location>
        <begin position="1217"/>
        <end position="1227"/>
    </location>
</feature>
<evidence type="ECO:0000313" key="10">
    <source>
        <dbReference type="EMBL" id="KAG6403986.1"/>
    </source>
</evidence>
<dbReference type="CDD" id="cd12108">
    <property type="entry name" value="Hr-like"/>
    <property type="match status" value="2"/>
</dbReference>
<evidence type="ECO:0000256" key="4">
    <source>
        <dbReference type="ARBA" id="ARBA00022833"/>
    </source>
</evidence>
<feature type="domain" description="RING-type" evidence="7">
    <location>
        <begin position="942"/>
        <end position="984"/>
    </location>
</feature>
<dbReference type="PROSITE" id="PS51270">
    <property type="entry name" value="ZF_CTCHY"/>
    <property type="match status" value="1"/>
</dbReference>
<dbReference type="InterPro" id="IPR013083">
    <property type="entry name" value="Znf_RING/FYVE/PHD"/>
</dbReference>
<evidence type="ECO:0000259" key="9">
    <source>
        <dbReference type="PROSITE" id="PS51270"/>
    </source>
</evidence>
<dbReference type="Gene3D" id="3.30.40.10">
    <property type="entry name" value="Zinc/RING finger domain, C3HC4 (zinc finger)"/>
    <property type="match status" value="1"/>
</dbReference>
<dbReference type="EMBL" id="PNBA02000013">
    <property type="protein sequence ID" value="KAG6403986.1"/>
    <property type="molecule type" value="Genomic_DNA"/>
</dbReference>
<dbReference type="InterPro" id="IPR037274">
    <property type="entry name" value="Znf_CHY_sf"/>
</dbReference>
<evidence type="ECO:0008006" key="12">
    <source>
        <dbReference type="Google" id="ProtNLM"/>
    </source>
</evidence>
<dbReference type="InterPro" id="IPR012312">
    <property type="entry name" value="Hemerythrin-like"/>
</dbReference>
<organism evidence="10">
    <name type="scientific">Salvia splendens</name>
    <name type="common">Scarlet sage</name>
    <dbReference type="NCBI Taxonomy" id="180675"/>
    <lineage>
        <taxon>Eukaryota</taxon>
        <taxon>Viridiplantae</taxon>
        <taxon>Streptophyta</taxon>
        <taxon>Embryophyta</taxon>
        <taxon>Tracheophyta</taxon>
        <taxon>Spermatophyta</taxon>
        <taxon>Magnoliopsida</taxon>
        <taxon>eudicotyledons</taxon>
        <taxon>Gunneridae</taxon>
        <taxon>Pentapetalae</taxon>
        <taxon>asterids</taxon>
        <taxon>lamiids</taxon>
        <taxon>Lamiales</taxon>
        <taxon>Lamiaceae</taxon>
        <taxon>Nepetoideae</taxon>
        <taxon>Mentheae</taxon>
        <taxon>Salviinae</taxon>
        <taxon>Salvia</taxon>
        <taxon>Salvia subgen. Calosphace</taxon>
        <taxon>core Calosphace</taxon>
    </lineage>
</organism>
<keyword evidence="2" id="KW-0479">Metal-binding</keyword>
<feature type="domain" description="CTCHY-type" evidence="9">
    <location>
        <begin position="878"/>
        <end position="941"/>
    </location>
</feature>
<evidence type="ECO:0000256" key="1">
    <source>
        <dbReference type="ARBA" id="ARBA00022598"/>
    </source>
</evidence>
<proteinExistence type="predicted"/>
<dbReference type="InterPro" id="IPR001841">
    <property type="entry name" value="Znf_RING"/>
</dbReference>
<name>A0A8X8WZH5_SALSN</name>
<dbReference type="SUPFAM" id="SSF161219">
    <property type="entry name" value="CHY zinc finger-like"/>
    <property type="match status" value="1"/>
</dbReference>
<dbReference type="InterPro" id="IPR037275">
    <property type="entry name" value="Znf_CTCHY_sf"/>
</dbReference>
<dbReference type="PROSITE" id="PS51266">
    <property type="entry name" value="ZF_CHY"/>
    <property type="match status" value="1"/>
</dbReference>
<dbReference type="CDD" id="cd16464">
    <property type="entry name" value="RING-H2_Pirh2-like"/>
    <property type="match status" value="1"/>
</dbReference>
<evidence type="ECO:0000256" key="2">
    <source>
        <dbReference type="ARBA" id="ARBA00022723"/>
    </source>
</evidence>
<evidence type="ECO:0000313" key="11">
    <source>
        <dbReference type="Proteomes" id="UP000298416"/>
    </source>
</evidence>
<dbReference type="SUPFAM" id="SSF57850">
    <property type="entry name" value="RING/U-box"/>
    <property type="match status" value="1"/>
</dbReference>
<dbReference type="InterPro" id="IPR017921">
    <property type="entry name" value="Znf_CTCHY"/>
</dbReference>
<sequence length="1227" mass="139544">MGGEEEWPEPPVAGVRLVDAPILFFVVTHKAFRAELNAVRRVATEAAEGGAVSGDVVVELSRKLEFLKLVYDYHSVAEDEVIFLALDSQVKNVVRTYSLEHSSIDDGFSCIFNYLDLLMSKEDDASQMFQDLISSIGTVQTMICHHMHKEEEQVFPLLIEKCSVKEQSHLVWQYMCSVPTILLEEFLPWTTLYLSSDEKLDVQHCLKLIVPNERLLQEVIISWIQPESSSSGANSIYGKRHQLLTRLSNRDIQKLYPLQISSDQEQQFKRACLIHKSYVEEPVKGIHFWHAALRRDLNQILEELFHIISSNCSSSVSSVFVQLKFNADVLIFYRGLGKNLLLLETEVFPSITTSCTIEMQMWLVQACLYMMPLGLLRCTLTWFSSHLTENQSKSIIKKVEIGCPAISKPFTSLLCEWVRIGYSGKFSAEKFRENLEEMFNGRSFYLDEQNRQKTIFSDWMFNPNSTTTINMCADFPSSPASEETGEHDTFNPSEMNIRIFFSHKFKRMPSLHRNLVEADHATSSSLKSRPMDAVFYFHRGLIKDLEYLVSLSAKLAADAGSLTEFKKRFKLLRTIYQIHSDSEDDIAFPALESKGALRNISHSYSIDHNNETRARLDKLFLEIHHTCLSMCKVARNTKFDEWLREWWEGMAEHTVSTLEEGSGPPDDPLEVVSMYLLKDGAQMKIGHNRETSGGKDEFQSQDISLYQEETDKKKLNEADTICHDVAEVTSTECNKLSHKEHPLSMNQEELDAALRRVSQDPNLDSREKTYLMQNLQWTIMQKMHSQASVGNHEGDIPGQSPSYRDPLGAIFGCKHYKRNCKLLAPCCDKLCTCIRCHDDQTNHSVDRKAITKMMCTKCMVIQPIGQKCMSQSCNGFSMGKYYCRICKLFDDGRQIYHCPYCNLCRVGRGLGVDYFHCMKCNACMGKGLIVHICREKCLEDNCPICHEYIFTSNSPVKALQCGHLMHSSCFKVYTCSHYTCPICSKSLGDMQVYFQMLDALLSEHKIPEEKSGQTQLKLVRLKHAAAFFSSFSAMCSSDWNKVPGFVYFLGANKRLVLPQGYYTLIGRLAGQARPWPCSREAPCLTAIDCMEFLLSYLNLRSEILNFDQASVDGVPLTHCSVEFDGLDGHDSLIRVELLEQFLYVFDAEQPVNTLEHLRLIGREEGCKEALGGAPPPLELARCASLPAATSQGHRSSESKHDSRNGNGVLFSEREREREEEEEGAMAE</sequence>
<keyword evidence="11" id="KW-1185">Reference proteome</keyword>
<dbReference type="AlphaFoldDB" id="A0A8X8WZH5"/>
<dbReference type="GO" id="GO:0006879">
    <property type="term" value="P:intracellular iron ion homeostasis"/>
    <property type="evidence" value="ECO:0007669"/>
    <property type="project" value="UniProtKB-ARBA"/>
</dbReference>
<dbReference type="InterPro" id="IPR008913">
    <property type="entry name" value="Znf_CHY"/>
</dbReference>
<evidence type="ECO:0000259" key="7">
    <source>
        <dbReference type="PROSITE" id="PS50089"/>
    </source>
</evidence>
<evidence type="ECO:0000256" key="6">
    <source>
        <dbReference type="SAM" id="MobiDB-lite"/>
    </source>
</evidence>
<dbReference type="Proteomes" id="UP000298416">
    <property type="component" value="Unassembled WGS sequence"/>
</dbReference>
<dbReference type="GO" id="GO:0008270">
    <property type="term" value="F:zinc ion binding"/>
    <property type="evidence" value="ECO:0007669"/>
    <property type="project" value="UniProtKB-KW"/>
</dbReference>
<protein>
    <recommendedName>
        <fullName evidence="12">RING finger and CHY zinc finger domain-containing protein 1</fullName>
    </recommendedName>
</protein>
<keyword evidence="1" id="KW-0436">Ligase</keyword>
<dbReference type="PANTHER" id="PTHR21319:SF39">
    <property type="entry name" value="ZINC FINGER PROTEIN"/>
    <property type="match status" value="1"/>
</dbReference>
<dbReference type="SUPFAM" id="SSF161245">
    <property type="entry name" value="Zinc hairpin stack"/>
    <property type="match status" value="1"/>
</dbReference>
<feature type="region of interest" description="Disordered" evidence="6">
    <location>
        <begin position="1184"/>
        <end position="1227"/>
    </location>
</feature>
<accession>A0A8X8WZH5</accession>
<dbReference type="GO" id="GO:0061630">
    <property type="term" value="F:ubiquitin protein ligase activity"/>
    <property type="evidence" value="ECO:0007669"/>
    <property type="project" value="TreeGrafter"/>
</dbReference>
<evidence type="ECO:0000259" key="8">
    <source>
        <dbReference type="PROSITE" id="PS51266"/>
    </source>
</evidence>
<dbReference type="PANTHER" id="PTHR21319">
    <property type="entry name" value="RING FINGER AND CHY ZINC FINGER DOMAIN-CONTAINING PROTEIN 1"/>
    <property type="match status" value="1"/>
</dbReference>
<dbReference type="Pfam" id="PF01814">
    <property type="entry name" value="Hemerythrin"/>
    <property type="match status" value="1"/>
</dbReference>
<keyword evidence="4" id="KW-0862">Zinc</keyword>
<dbReference type="SMART" id="SM00184">
    <property type="entry name" value="RING"/>
    <property type="match status" value="1"/>
</dbReference>
<feature type="domain" description="CHY-type" evidence="8">
    <location>
        <begin position="806"/>
        <end position="875"/>
    </location>
</feature>
<keyword evidence="3 5" id="KW-0863">Zinc-finger</keyword>
<dbReference type="GO" id="GO:0006511">
    <property type="term" value="P:ubiquitin-dependent protein catabolic process"/>
    <property type="evidence" value="ECO:0007669"/>
    <property type="project" value="TreeGrafter"/>
</dbReference>
<gene>
    <name evidence="10" type="ORF">SASPL_136220</name>
</gene>
<dbReference type="Gene3D" id="1.20.120.520">
    <property type="entry name" value="nmb1532 protein domain like"/>
    <property type="match status" value="2"/>
</dbReference>
<dbReference type="GO" id="GO:0016874">
    <property type="term" value="F:ligase activity"/>
    <property type="evidence" value="ECO:0007669"/>
    <property type="project" value="UniProtKB-KW"/>
</dbReference>
<dbReference type="Pfam" id="PF13639">
    <property type="entry name" value="zf-RING_2"/>
    <property type="match status" value="1"/>
</dbReference>
<dbReference type="Pfam" id="PF05495">
    <property type="entry name" value="zf-CHY"/>
    <property type="match status" value="1"/>
</dbReference>
<feature type="compositionally biased region" description="Basic and acidic residues" evidence="6">
    <location>
        <begin position="1194"/>
        <end position="1203"/>
    </location>
</feature>
<dbReference type="GO" id="GO:0005634">
    <property type="term" value="C:nucleus"/>
    <property type="evidence" value="ECO:0007669"/>
    <property type="project" value="TreeGrafter"/>
</dbReference>
<reference evidence="10" key="1">
    <citation type="submission" date="2018-01" db="EMBL/GenBank/DDBJ databases">
        <authorList>
            <person name="Mao J.F."/>
        </authorList>
    </citation>
    <scope>NUCLEOTIDE SEQUENCE</scope>
    <source>
        <strain evidence="10">Huo1</strain>
        <tissue evidence="10">Leaf</tissue>
    </source>
</reference>
<dbReference type="PROSITE" id="PS50089">
    <property type="entry name" value="ZF_RING_2"/>
    <property type="match status" value="1"/>
</dbReference>
<dbReference type="GO" id="GO:0016567">
    <property type="term" value="P:protein ubiquitination"/>
    <property type="evidence" value="ECO:0007669"/>
    <property type="project" value="TreeGrafter"/>
</dbReference>
<reference evidence="10" key="2">
    <citation type="submission" date="2020-08" db="EMBL/GenBank/DDBJ databases">
        <title>Plant Genome Project.</title>
        <authorList>
            <person name="Zhang R.-G."/>
        </authorList>
    </citation>
    <scope>NUCLEOTIDE SEQUENCE</scope>
    <source>
        <strain evidence="10">Huo1</strain>
        <tissue evidence="10">Leaf</tissue>
    </source>
</reference>
<evidence type="ECO:0000256" key="5">
    <source>
        <dbReference type="PROSITE-ProRule" id="PRU00601"/>
    </source>
</evidence>
<dbReference type="FunFam" id="3.30.40.10:FF:000208">
    <property type="entry name" value="Zinc finger protein-related isoform 1"/>
    <property type="match status" value="1"/>
</dbReference>
<evidence type="ECO:0000256" key="3">
    <source>
        <dbReference type="ARBA" id="ARBA00022771"/>
    </source>
</evidence>
<comment type="caution">
    <text evidence="10">The sequence shown here is derived from an EMBL/GenBank/DDBJ whole genome shotgun (WGS) entry which is preliminary data.</text>
</comment>